<sequence length="153" mass="16969">MTTITASERQELISSSLKARDLSYSPYSKFRVGAAILTKDKQIILGANVENASYGATICAERTAFVKAITEGHKQGTFLAVSISGDIDNHCSPCGICRQFMREFCSLDMPIYLPYSSWTKEKDIERTTVINTTLGTLLPMSFGPEDLDRERKS</sequence>
<dbReference type="SUPFAM" id="SSF53927">
    <property type="entry name" value="Cytidine deaminase-like"/>
    <property type="match status" value="1"/>
</dbReference>
<dbReference type="GO" id="GO:0072527">
    <property type="term" value="P:pyrimidine-containing compound metabolic process"/>
    <property type="evidence" value="ECO:0007669"/>
    <property type="project" value="UniProtKB-ARBA"/>
</dbReference>
<keyword evidence="5 12" id="KW-0479">Metal-binding</keyword>
<dbReference type="AlphaFoldDB" id="A0A316V8V7"/>
<dbReference type="InParanoid" id="A0A316V8V7"/>
<dbReference type="InterPro" id="IPR016193">
    <property type="entry name" value="Cytidine_deaminase-like"/>
</dbReference>
<evidence type="ECO:0000256" key="7">
    <source>
        <dbReference type="ARBA" id="ARBA00022833"/>
    </source>
</evidence>
<evidence type="ECO:0000256" key="1">
    <source>
        <dbReference type="ARBA" id="ARBA00001947"/>
    </source>
</evidence>
<evidence type="ECO:0000256" key="10">
    <source>
        <dbReference type="PIRSR" id="PIRSR606262-1"/>
    </source>
</evidence>
<keyword evidence="7 12" id="KW-0862">Zinc</keyword>
<dbReference type="PANTHER" id="PTHR11644">
    <property type="entry name" value="CYTIDINE DEAMINASE"/>
    <property type="match status" value="1"/>
</dbReference>
<dbReference type="PANTHER" id="PTHR11644:SF2">
    <property type="entry name" value="CYTIDINE DEAMINASE"/>
    <property type="match status" value="1"/>
</dbReference>
<keyword evidence="16" id="KW-1185">Reference proteome</keyword>
<evidence type="ECO:0000313" key="16">
    <source>
        <dbReference type="Proteomes" id="UP000245771"/>
    </source>
</evidence>
<feature type="domain" description="CMP/dCMP-type deaminase" evidence="14">
    <location>
        <begin position="7"/>
        <end position="145"/>
    </location>
</feature>
<evidence type="ECO:0000259" key="14">
    <source>
        <dbReference type="PROSITE" id="PS51747"/>
    </source>
</evidence>
<name>A0A316V8V7_9BASI</name>
<evidence type="ECO:0000313" key="15">
    <source>
        <dbReference type="EMBL" id="PWN33892.1"/>
    </source>
</evidence>
<keyword evidence="6 13" id="KW-0378">Hydrolase</keyword>
<dbReference type="PROSITE" id="PS51747">
    <property type="entry name" value="CYT_DCMP_DEAMINASES_2"/>
    <property type="match status" value="1"/>
</dbReference>
<evidence type="ECO:0000256" key="6">
    <source>
        <dbReference type="ARBA" id="ARBA00022801"/>
    </source>
</evidence>
<comment type="similarity">
    <text evidence="3 13">Belongs to the cytidine and deoxycytidylate deaminase family.</text>
</comment>
<evidence type="ECO:0000256" key="11">
    <source>
        <dbReference type="PIRSR" id="PIRSR606262-2"/>
    </source>
</evidence>
<evidence type="ECO:0000256" key="8">
    <source>
        <dbReference type="ARBA" id="ARBA00032005"/>
    </source>
</evidence>
<dbReference type="Pfam" id="PF00383">
    <property type="entry name" value="dCMP_cyt_deam_1"/>
    <property type="match status" value="1"/>
</dbReference>
<protein>
    <recommendedName>
        <fullName evidence="4 13">Cytidine deaminase</fullName>
        <ecNumber evidence="4 13">3.5.4.5</ecNumber>
    </recommendedName>
    <alternativeName>
        <fullName evidence="8 13">Cytidine aminohydrolase</fullName>
    </alternativeName>
</protein>
<dbReference type="RefSeq" id="XP_025354194.1">
    <property type="nucleotide sequence ID" value="XM_025499157.1"/>
</dbReference>
<feature type="active site" description="Proton donor" evidence="10">
    <location>
        <position position="61"/>
    </location>
</feature>
<dbReference type="GO" id="GO:0055086">
    <property type="term" value="P:nucleobase-containing small molecule metabolic process"/>
    <property type="evidence" value="ECO:0007669"/>
    <property type="project" value="UniProtKB-ARBA"/>
</dbReference>
<feature type="binding site" evidence="12">
    <location>
        <position position="94"/>
    </location>
    <ligand>
        <name>Zn(2+)</name>
        <dbReference type="ChEBI" id="CHEBI:29105"/>
        <note>catalytic</note>
    </ligand>
</feature>
<proteinExistence type="inferred from homology"/>
<feature type="binding site" evidence="11">
    <location>
        <begin position="48"/>
        <end position="54"/>
    </location>
    <ligand>
        <name>substrate</name>
    </ligand>
</feature>
<dbReference type="FunFam" id="3.40.140.10:FF:000008">
    <property type="entry name" value="Cytidine deaminase"/>
    <property type="match status" value="1"/>
</dbReference>
<dbReference type="CDD" id="cd01283">
    <property type="entry name" value="cytidine_deaminase"/>
    <property type="match status" value="1"/>
</dbReference>
<comment type="catalytic activity">
    <reaction evidence="13">
        <text>2'-deoxycytidine + H2O + H(+) = 2'-deoxyuridine + NH4(+)</text>
        <dbReference type="Rhea" id="RHEA:13433"/>
        <dbReference type="ChEBI" id="CHEBI:15377"/>
        <dbReference type="ChEBI" id="CHEBI:15378"/>
        <dbReference type="ChEBI" id="CHEBI:15698"/>
        <dbReference type="ChEBI" id="CHEBI:16450"/>
        <dbReference type="ChEBI" id="CHEBI:28938"/>
        <dbReference type="EC" id="3.5.4.5"/>
    </reaction>
</comment>
<evidence type="ECO:0000256" key="9">
    <source>
        <dbReference type="ARBA" id="ARBA00049558"/>
    </source>
</evidence>
<comment type="cofactor">
    <cofactor evidence="1 12 13">
        <name>Zn(2+)</name>
        <dbReference type="ChEBI" id="CHEBI:29105"/>
    </cofactor>
</comment>
<dbReference type="GO" id="GO:0008270">
    <property type="term" value="F:zinc ion binding"/>
    <property type="evidence" value="ECO:0007669"/>
    <property type="project" value="UniProtKB-UniRule"/>
</dbReference>
<evidence type="ECO:0000256" key="4">
    <source>
        <dbReference type="ARBA" id="ARBA00012783"/>
    </source>
</evidence>
<feature type="binding site" evidence="12">
    <location>
        <position position="97"/>
    </location>
    <ligand>
        <name>Zn(2+)</name>
        <dbReference type="ChEBI" id="CHEBI:29105"/>
        <note>catalytic</note>
    </ligand>
</feature>
<dbReference type="Proteomes" id="UP000245771">
    <property type="component" value="Unassembled WGS sequence"/>
</dbReference>
<organism evidence="15 16">
    <name type="scientific">Meira miltonrushii</name>
    <dbReference type="NCBI Taxonomy" id="1280837"/>
    <lineage>
        <taxon>Eukaryota</taxon>
        <taxon>Fungi</taxon>
        <taxon>Dikarya</taxon>
        <taxon>Basidiomycota</taxon>
        <taxon>Ustilaginomycotina</taxon>
        <taxon>Exobasidiomycetes</taxon>
        <taxon>Exobasidiales</taxon>
        <taxon>Brachybasidiaceae</taxon>
        <taxon>Meira</taxon>
    </lineage>
</organism>
<dbReference type="NCBIfam" id="NF004064">
    <property type="entry name" value="PRK05578.1"/>
    <property type="match status" value="1"/>
</dbReference>
<evidence type="ECO:0000256" key="12">
    <source>
        <dbReference type="PIRSR" id="PIRSR606262-3"/>
    </source>
</evidence>
<dbReference type="EMBL" id="KZ819604">
    <property type="protein sequence ID" value="PWN33892.1"/>
    <property type="molecule type" value="Genomic_DNA"/>
</dbReference>
<comment type="function">
    <text evidence="2 13">This enzyme scavenges exogenous and endogenous cytidine and 2'-deoxycytidine for UMP synthesis.</text>
</comment>
<dbReference type="EC" id="3.5.4.5" evidence="4 13"/>
<evidence type="ECO:0000256" key="3">
    <source>
        <dbReference type="ARBA" id="ARBA00006576"/>
    </source>
</evidence>
<dbReference type="NCBIfam" id="TIGR01354">
    <property type="entry name" value="cyt_deam_tetra"/>
    <property type="match status" value="1"/>
</dbReference>
<dbReference type="Gene3D" id="3.40.140.10">
    <property type="entry name" value="Cytidine Deaminase, domain 2"/>
    <property type="match status" value="1"/>
</dbReference>
<dbReference type="OrthoDB" id="414540at2759"/>
<evidence type="ECO:0000256" key="5">
    <source>
        <dbReference type="ARBA" id="ARBA00022723"/>
    </source>
</evidence>
<dbReference type="GO" id="GO:0004126">
    <property type="term" value="F:cytidine deaminase activity"/>
    <property type="evidence" value="ECO:0007669"/>
    <property type="project" value="UniProtKB-UniRule"/>
</dbReference>
<dbReference type="InterPro" id="IPR002125">
    <property type="entry name" value="CMP_dCMP_dom"/>
</dbReference>
<accession>A0A316V8V7</accession>
<dbReference type="FunCoup" id="A0A316V8V7">
    <property type="interactions" value="414"/>
</dbReference>
<reference evidence="15 16" key="1">
    <citation type="journal article" date="2018" name="Mol. Biol. Evol.">
        <title>Broad Genomic Sampling Reveals a Smut Pathogenic Ancestry of the Fungal Clade Ustilaginomycotina.</title>
        <authorList>
            <person name="Kijpornyongpan T."/>
            <person name="Mondo S.J."/>
            <person name="Barry K."/>
            <person name="Sandor L."/>
            <person name="Lee J."/>
            <person name="Lipzen A."/>
            <person name="Pangilinan J."/>
            <person name="LaButti K."/>
            <person name="Hainaut M."/>
            <person name="Henrissat B."/>
            <person name="Grigoriev I.V."/>
            <person name="Spatafora J.W."/>
            <person name="Aime M.C."/>
        </authorList>
    </citation>
    <scope>NUCLEOTIDE SEQUENCE [LARGE SCALE GENOMIC DNA]</scope>
    <source>
        <strain evidence="15 16">MCA 3882</strain>
    </source>
</reference>
<dbReference type="InterPro" id="IPR006262">
    <property type="entry name" value="Cyt_deam_tetra"/>
</dbReference>
<evidence type="ECO:0000256" key="13">
    <source>
        <dbReference type="RuleBase" id="RU364006"/>
    </source>
</evidence>
<feature type="binding site" evidence="12">
    <location>
        <position position="59"/>
    </location>
    <ligand>
        <name>Zn(2+)</name>
        <dbReference type="ChEBI" id="CHEBI:29105"/>
        <note>catalytic</note>
    </ligand>
</feature>
<dbReference type="InterPro" id="IPR050202">
    <property type="entry name" value="Cyt/Deoxycyt_deaminase"/>
</dbReference>
<evidence type="ECO:0000256" key="2">
    <source>
        <dbReference type="ARBA" id="ARBA00003949"/>
    </source>
</evidence>
<comment type="catalytic activity">
    <reaction evidence="9 13">
        <text>cytidine + H2O + H(+) = uridine + NH4(+)</text>
        <dbReference type="Rhea" id="RHEA:16069"/>
        <dbReference type="ChEBI" id="CHEBI:15377"/>
        <dbReference type="ChEBI" id="CHEBI:15378"/>
        <dbReference type="ChEBI" id="CHEBI:16704"/>
        <dbReference type="ChEBI" id="CHEBI:17562"/>
        <dbReference type="ChEBI" id="CHEBI:28938"/>
        <dbReference type="EC" id="3.5.4.5"/>
    </reaction>
</comment>
<gene>
    <name evidence="15" type="ORF">FA14DRAFT_161522</name>
</gene>
<dbReference type="GeneID" id="37020938"/>
<dbReference type="GO" id="GO:0005829">
    <property type="term" value="C:cytosol"/>
    <property type="evidence" value="ECO:0007669"/>
    <property type="project" value="TreeGrafter"/>
</dbReference>
<dbReference type="STRING" id="1280837.A0A316V8V7"/>